<dbReference type="OrthoDB" id="10031713at2759"/>
<dbReference type="PANTHER" id="PTHR44830">
    <property type="entry name" value="ELONGATION FACTOR 1 ALPHA"/>
    <property type="match status" value="1"/>
</dbReference>
<feature type="domain" description="GTP-eEF1A C-terminal" evidence="2">
    <location>
        <begin position="139"/>
        <end position="196"/>
    </location>
</feature>
<dbReference type="InParanoid" id="A0A7E6CZB4"/>
<dbReference type="Proteomes" id="UP000504628">
    <property type="component" value="Chromosome X"/>
</dbReference>
<dbReference type="InterPro" id="IPR009000">
    <property type="entry name" value="Transl_B-barrel_sf"/>
</dbReference>
<accession>A0A7E6CZB4</accession>
<dbReference type="PANTHER" id="PTHR44830:SF1">
    <property type="entry name" value="TR-TYPE G DOMAIN-CONTAINING PROTEIN"/>
    <property type="match status" value="1"/>
</dbReference>
<dbReference type="GeneID" id="114505722"/>
<evidence type="ECO:0000313" key="4">
    <source>
        <dbReference type="RefSeq" id="XP_035872237.1"/>
    </source>
</evidence>
<proteinExistence type="predicted"/>
<dbReference type="RefSeq" id="XP_035872237.1">
    <property type="nucleotide sequence ID" value="XM_036016344.1"/>
</dbReference>
<name>A0A7E6CZB4_9CHIR</name>
<dbReference type="GO" id="GO:0005525">
    <property type="term" value="F:GTP binding"/>
    <property type="evidence" value="ECO:0007669"/>
    <property type="project" value="InterPro"/>
</dbReference>
<dbReference type="InterPro" id="IPR054696">
    <property type="entry name" value="GTP-eEF1A_C"/>
</dbReference>
<reference evidence="4" key="1">
    <citation type="submission" date="2025-08" db="UniProtKB">
        <authorList>
            <consortium name="RefSeq"/>
        </authorList>
    </citation>
    <scope>IDENTIFICATION</scope>
    <source>
        <tissue evidence="4">Muscle</tissue>
    </source>
</reference>
<feature type="domain" description="Translation elongation factor EFTu-like" evidence="1">
    <location>
        <begin position="59"/>
        <end position="124"/>
    </location>
</feature>
<evidence type="ECO:0000313" key="3">
    <source>
        <dbReference type="Proteomes" id="UP000504628"/>
    </source>
</evidence>
<dbReference type="InterPro" id="IPR004161">
    <property type="entry name" value="EFTu-like_2"/>
</dbReference>
<dbReference type="FunFam" id="2.40.30.10:FF:000168">
    <property type="entry name" value="Elongation factor 1-alpha 2"/>
    <property type="match status" value="1"/>
</dbReference>
<dbReference type="SUPFAM" id="SSF50447">
    <property type="entry name" value="Translation proteins"/>
    <property type="match status" value="1"/>
</dbReference>
<dbReference type="KEGG" id="pdic:114505722"/>
<keyword evidence="3" id="KW-1185">Reference proteome</keyword>
<dbReference type="Pfam" id="PF22594">
    <property type="entry name" value="GTP-eEF1A_C"/>
    <property type="match status" value="1"/>
</dbReference>
<dbReference type="CDD" id="cd03693">
    <property type="entry name" value="EF1_alpha_II"/>
    <property type="match status" value="1"/>
</dbReference>
<organism evidence="3 4">
    <name type="scientific">Phyllostomus discolor</name>
    <name type="common">pale spear-nosed bat</name>
    <dbReference type="NCBI Taxonomy" id="89673"/>
    <lineage>
        <taxon>Eukaryota</taxon>
        <taxon>Metazoa</taxon>
        <taxon>Chordata</taxon>
        <taxon>Craniata</taxon>
        <taxon>Vertebrata</taxon>
        <taxon>Euteleostomi</taxon>
        <taxon>Mammalia</taxon>
        <taxon>Eutheria</taxon>
        <taxon>Laurasiatheria</taxon>
        <taxon>Chiroptera</taxon>
        <taxon>Yangochiroptera</taxon>
        <taxon>Phyllostomidae</taxon>
        <taxon>Phyllostominae</taxon>
        <taxon>Phyllostomus</taxon>
    </lineage>
</organism>
<protein>
    <submittedName>
        <fullName evidence="4">Elongation factor 1-alpha 1-like</fullName>
    </submittedName>
</protein>
<dbReference type="Pfam" id="PF03144">
    <property type="entry name" value="GTP_EFTU_D2"/>
    <property type="match status" value="1"/>
</dbReference>
<dbReference type="Gene3D" id="2.40.30.10">
    <property type="entry name" value="Translation factors"/>
    <property type="match status" value="2"/>
</dbReference>
<sequence length="214" mass="23285">NGDNANMPWFKGWKVTYKDGNASGTTLCEALDYILPPIYSSDKPLCPPIQDFYKIGGIGTVAVGQMETGVLKPCMVVTFAPVSVTTEVKAVEMHHEAMSKALPGANVGFNVKNLSVKDVCHGSVAGDSENDPPMRTAGFLAQVIIMKHPGQVSVGHAPVLDCHLPHVACKFAELKEKIDHGSEKRLEDGLNFVKPGTDKDIHSHYSSSTWYWEF</sequence>
<feature type="non-terminal residue" evidence="4">
    <location>
        <position position="1"/>
    </location>
</feature>
<evidence type="ECO:0000259" key="1">
    <source>
        <dbReference type="Pfam" id="PF03144"/>
    </source>
</evidence>
<dbReference type="AlphaFoldDB" id="A0A7E6CZB4"/>
<gene>
    <name evidence="4" type="primary">LOC114505722</name>
</gene>
<evidence type="ECO:0000259" key="2">
    <source>
        <dbReference type="Pfam" id="PF22594"/>
    </source>
</evidence>